<feature type="transmembrane region" description="Helical" evidence="8">
    <location>
        <begin position="138"/>
        <end position="165"/>
    </location>
</feature>
<evidence type="ECO:0000256" key="7">
    <source>
        <dbReference type="ARBA" id="ARBA00023136"/>
    </source>
</evidence>
<keyword evidence="4 8" id="KW-0812">Transmembrane</keyword>
<dbReference type="NCBIfam" id="TIGR01726">
    <property type="entry name" value="HEQRo_perm_3TM"/>
    <property type="match status" value="1"/>
</dbReference>
<feature type="transmembrane region" description="Helical" evidence="8">
    <location>
        <begin position="20"/>
        <end position="42"/>
    </location>
</feature>
<dbReference type="PANTHER" id="PTHR30614:SF0">
    <property type="entry name" value="L-CYSTINE TRANSPORT SYSTEM PERMEASE PROTEIN TCYL"/>
    <property type="match status" value="1"/>
</dbReference>
<keyword evidence="7 8" id="KW-0472">Membrane</keyword>
<comment type="similarity">
    <text evidence="8">Belongs to the binding-protein-dependent transport system permease family.</text>
</comment>
<dbReference type="SUPFAM" id="SSF161098">
    <property type="entry name" value="MetI-like"/>
    <property type="match status" value="1"/>
</dbReference>
<protein>
    <submittedName>
        <fullName evidence="10">Amino acid ABC transporter permease</fullName>
    </submittedName>
</protein>
<evidence type="ECO:0000256" key="4">
    <source>
        <dbReference type="ARBA" id="ARBA00022692"/>
    </source>
</evidence>
<comment type="subcellular location">
    <subcellularLocation>
        <location evidence="1 8">Cell membrane</location>
        <topology evidence="1 8">Multi-pass membrane protein</topology>
    </subcellularLocation>
</comment>
<proteinExistence type="inferred from homology"/>
<evidence type="ECO:0000313" key="10">
    <source>
        <dbReference type="EMBL" id="MFC6870455.1"/>
    </source>
</evidence>
<dbReference type="PANTHER" id="PTHR30614">
    <property type="entry name" value="MEMBRANE COMPONENT OF AMINO ACID ABC TRANSPORTER"/>
    <property type="match status" value="1"/>
</dbReference>
<dbReference type="InterPro" id="IPR000515">
    <property type="entry name" value="MetI-like"/>
</dbReference>
<evidence type="ECO:0000256" key="6">
    <source>
        <dbReference type="ARBA" id="ARBA00022989"/>
    </source>
</evidence>
<name>A0ABW2C7F1_9PSEU</name>
<dbReference type="Gene3D" id="1.10.3720.10">
    <property type="entry name" value="MetI-like"/>
    <property type="match status" value="1"/>
</dbReference>
<feature type="transmembrane region" description="Helical" evidence="8">
    <location>
        <begin position="104"/>
        <end position="126"/>
    </location>
</feature>
<dbReference type="Pfam" id="PF00528">
    <property type="entry name" value="BPD_transp_1"/>
    <property type="match status" value="1"/>
</dbReference>
<evidence type="ECO:0000256" key="5">
    <source>
        <dbReference type="ARBA" id="ARBA00022970"/>
    </source>
</evidence>
<dbReference type="InterPro" id="IPR043429">
    <property type="entry name" value="ArtM/GltK/GlnP/TcyL/YhdX-like"/>
</dbReference>
<keyword evidence="2 8" id="KW-0813">Transport</keyword>
<keyword evidence="3" id="KW-1003">Cell membrane</keyword>
<evidence type="ECO:0000256" key="8">
    <source>
        <dbReference type="RuleBase" id="RU363032"/>
    </source>
</evidence>
<dbReference type="CDD" id="cd06261">
    <property type="entry name" value="TM_PBP2"/>
    <property type="match status" value="1"/>
</dbReference>
<organism evidence="10 11">
    <name type="scientific">Haloechinothrix salitolerans</name>
    <dbReference type="NCBI Taxonomy" id="926830"/>
    <lineage>
        <taxon>Bacteria</taxon>
        <taxon>Bacillati</taxon>
        <taxon>Actinomycetota</taxon>
        <taxon>Actinomycetes</taxon>
        <taxon>Pseudonocardiales</taxon>
        <taxon>Pseudonocardiaceae</taxon>
        <taxon>Haloechinothrix</taxon>
    </lineage>
</organism>
<evidence type="ECO:0000256" key="2">
    <source>
        <dbReference type="ARBA" id="ARBA00022448"/>
    </source>
</evidence>
<evidence type="ECO:0000313" key="11">
    <source>
        <dbReference type="Proteomes" id="UP001596337"/>
    </source>
</evidence>
<accession>A0ABW2C7F1</accession>
<dbReference type="Proteomes" id="UP001596337">
    <property type="component" value="Unassembled WGS sequence"/>
</dbReference>
<comment type="caution">
    <text evidence="10">The sequence shown here is derived from an EMBL/GenBank/DDBJ whole genome shotgun (WGS) entry which is preliminary data.</text>
</comment>
<reference evidence="11" key="1">
    <citation type="journal article" date="2019" name="Int. J. Syst. Evol. Microbiol.">
        <title>The Global Catalogue of Microorganisms (GCM) 10K type strain sequencing project: providing services to taxonomists for standard genome sequencing and annotation.</title>
        <authorList>
            <consortium name="The Broad Institute Genomics Platform"/>
            <consortium name="The Broad Institute Genome Sequencing Center for Infectious Disease"/>
            <person name="Wu L."/>
            <person name="Ma J."/>
        </authorList>
    </citation>
    <scope>NUCLEOTIDE SEQUENCE [LARGE SCALE GENOMIC DNA]</scope>
    <source>
        <strain evidence="11">KCTC 32255</strain>
    </source>
</reference>
<evidence type="ECO:0000256" key="1">
    <source>
        <dbReference type="ARBA" id="ARBA00004651"/>
    </source>
</evidence>
<gene>
    <name evidence="10" type="ORF">ACFQGD_25300</name>
</gene>
<dbReference type="RefSeq" id="WP_345401857.1">
    <property type="nucleotide sequence ID" value="NZ_BAABLA010000107.1"/>
</dbReference>
<feature type="domain" description="ABC transmembrane type-1" evidence="9">
    <location>
        <begin position="102"/>
        <end position="290"/>
    </location>
</feature>
<dbReference type="InterPro" id="IPR035906">
    <property type="entry name" value="MetI-like_sf"/>
</dbReference>
<keyword evidence="6 8" id="KW-1133">Transmembrane helix</keyword>
<dbReference type="InterPro" id="IPR010065">
    <property type="entry name" value="AA_ABC_transptr_permease_3TM"/>
</dbReference>
<keyword evidence="11" id="KW-1185">Reference proteome</keyword>
<dbReference type="EMBL" id="JBHSXX010000001">
    <property type="protein sequence ID" value="MFC6870455.1"/>
    <property type="molecule type" value="Genomic_DNA"/>
</dbReference>
<sequence length="332" mass="36054">MNGPSYSTATPEIEHPRTKLVQLLGFLSIPIPLLGPVAWWMGNEELRKRDDGDRAQLILGRTIGMVMSILLMVGLVLLAALWVVAKSWLLTGGQYETLVKASLVTIQILAYSFALGIVLSLIVGVARLSERRWVRGAALAFVEFARGISSIILLFIMAVAIPILLDVPQTSKILLASIALGINMGGYGAEIIRGAILSVPKGQTEASLSLNLSPTQRLRYVVLPQAMRVILPPMGNLTIEILKGTALVSLVGVTDIMQSANNIRQAQLFDQAGTQTVLLLNVLVLYFILAQVVNVLFKLWERRVEQRYKGGPALSPDQLPAHIRHSTPGVTG</sequence>
<feature type="transmembrane region" description="Helical" evidence="8">
    <location>
        <begin position="278"/>
        <end position="297"/>
    </location>
</feature>
<keyword evidence="5" id="KW-0029">Amino-acid transport</keyword>
<dbReference type="PROSITE" id="PS50928">
    <property type="entry name" value="ABC_TM1"/>
    <property type="match status" value="1"/>
</dbReference>
<feature type="transmembrane region" description="Helical" evidence="8">
    <location>
        <begin position="63"/>
        <end position="84"/>
    </location>
</feature>
<evidence type="ECO:0000259" key="9">
    <source>
        <dbReference type="PROSITE" id="PS50928"/>
    </source>
</evidence>
<evidence type="ECO:0000256" key="3">
    <source>
        <dbReference type="ARBA" id="ARBA00022475"/>
    </source>
</evidence>